<accession>A0A923HCJ9</accession>
<sequence>MFKHIYLLLLFFVSTISAQIIEVTPKGLVFTEDANAPYIVIQEKGTVQELNNKVLSYLNGIYKNPKLVITTSDNQIVVNAVANKLFKDPAVNVNYNLKIDFKENKIRINIPLLDMTHPLNGGGTRRLHLSLPKRQLFTDQYGIWEKDKLRFPKAKSGIEEYFNSYFLNLINAINAEDDW</sequence>
<comment type="caution">
    <text evidence="1">The sequence shown here is derived from an EMBL/GenBank/DDBJ whole genome shotgun (WGS) entry which is preliminary data.</text>
</comment>
<evidence type="ECO:0008006" key="3">
    <source>
        <dbReference type="Google" id="ProtNLM"/>
    </source>
</evidence>
<reference evidence="1" key="1">
    <citation type="submission" date="2020-08" db="EMBL/GenBank/DDBJ databases">
        <title>Hyunsoonleella sp. strain SJ7 genome sequencing and assembly.</title>
        <authorList>
            <person name="Kim I."/>
        </authorList>
    </citation>
    <scope>NUCLEOTIDE SEQUENCE</scope>
    <source>
        <strain evidence="1">SJ7</strain>
    </source>
</reference>
<dbReference type="Proteomes" id="UP000656244">
    <property type="component" value="Unassembled WGS sequence"/>
</dbReference>
<dbReference type="AlphaFoldDB" id="A0A923HCJ9"/>
<gene>
    <name evidence="1" type="ORF">H7U19_13365</name>
</gene>
<dbReference type="RefSeq" id="WP_186563177.1">
    <property type="nucleotide sequence ID" value="NZ_JACNMF010000004.1"/>
</dbReference>
<name>A0A923HCJ9_9FLAO</name>
<evidence type="ECO:0000313" key="2">
    <source>
        <dbReference type="Proteomes" id="UP000656244"/>
    </source>
</evidence>
<evidence type="ECO:0000313" key="1">
    <source>
        <dbReference type="EMBL" id="MBC3759402.1"/>
    </source>
</evidence>
<dbReference type="EMBL" id="JACNMF010000004">
    <property type="protein sequence ID" value="MBC3759402.1"/>
    <property type="molecule type" value="Genomic_DNA"/>
</dbReference>
<proteinExistence type="predicted"/>
<protein>
    <recommendedName>
        <fullName evidence="3">DUF4468 domain-containing protein</fullName>
    </recommendedName>
</protein>
<keyword evidence="2" id="KW-1185">Reference proteome</keyword>
<organism evidence="1 2">
    <name type="scientific">Hyunsoonleella aquatilis</name>
    <dbReference type="NCBI Taxonomy" id="2762758"/>
    <lineage>
        <taxon>Bacteria</taxon>
        <taxon>Pseudomonadati</taxon>
        <taxon>Bacteroidota</taxon>
        <taxon>Flavobacteriia</taxon>
        <taxon>Flavobacteriales</taxon>
        <taxon>Flavobacteriaceae</taxon>
    </lineage>
</organism>